<proteinExistence type="predicted"/>
<accession>A0A081AX86</accession>
<reference evidence="1 2" key="1">
    <citation type="submission" date="2013-11" db="EMBL/GenBank/DDBJ databases">
        <title>The Genome Sequence of Phytophthora parasitica P1976.</title>
        <authorList>
            <consortium name="The Broad Institute Genomics Platform"/>
            <person name="Russ C."/>
            <person name="Tyler B."/>
            <person name="Panabieres F."/>
            <person name="Shan W."/>
            <person name="Tripathy S."/>
            <person name="Grunwald N."/>
            <person name="Machado M."/>
            <person name="Johnson C.S."/>
            <person name="Walker B."/>
            <person name="Young S."/>
            <person name="Zeng Q."/>
            <person name="Gargeya S."/>
            <person name="Fitzgerald M."/>
            <person name="Haas B."/>
            <person name="Abouelleil A."/>
            <person name="Allen A.W."/>
            <person name="Alvarado L."/>
            <person name="Arachchi H.M."/>
            <person name="Berlin A.M."/>
            <person name="Chapman S.B."/>
            <person name="Gainer-Dewar J."/>
            <person name="Goldberg J."/>
            <person name="Griggs A."/>
            <person name="Gujja S."/>
            <person name="Hansen M."/>
            <person name="Howarth C."/>
            <person name="Imamovic A."/>
            <person name="Ireland A."/>
            <person name="Larimer J."/>
            <person name="McCowan C."/>
            <person name="Murphy C."/>
            <person name="Pearson M."/>
            <person name="Poon T.W."/>
            <person name="Priest M."/>
            <person name="Roberts A."/>
            <person name="Saif S."/>
            <person name="Shea T."/>
            <person name="Sisk P."/>
            <person name="Sykes S."/>
            <person name="Wortman J."/>
            <person name="Nusbaum C."/>
            <person name="Birren B."/>
        </authorList>
    </citation>
    <scope>NUCLEOTIDE SEQUENCE [LARGE SCALE GENOMIC DNA]</scope>
    <source>
        <strain evidence="1 2">P1976</strain>
    </source>
</reference>
<evidence type="ECO:0000313" key="2">
    <source>
        <dbReference type="Proteomes" id="UP000028582"/>
    </source>
</evidence>
<comment type="caution">
    <text evidence="1">The sequence shown here is derived from an EMBL/GenBank/DDBJ whole genome shotgun (WGS) entry which is preliminary data.</text>
</comment>
<dbReference type="AlphaFoldDB" id="A0A081AX86"/>
<organism evidence="1 2">
    <name type="scientific">Phytophthora nicotianae P1976</name>
    <dbReference type="NCBI Taxonomy" id="1317066"/>
    <lineage>
        <taxon>Eukaryota</taxon>
        <taxon>Sar</taxon>
        <taxon>Stramenopiles</taxon>
        <taxon>Oomycota</taxon>
        <taxon>Peronosporomycetes</taxon>
        <taxon>Peronosporales</taxon>
        <taxon>Peronosporaceae</taxon>
        <taxon>Phytophthora</taxon>
    </lineage>
</organism>
<dbReference type="Proteomes" id="UP000028582">
    <property type="component" value="Unassembled WGS sequence"/>
</dbReference>
<gene>
    <name evidence="1" type="ORF">F444_02521</name>
</gene>
<dbReference type="EMBL" id="ANJA01000502">
    <property type="protein sequence ID" value="ETO83497.1"/>
    <property type="molecule type" value="Genomic_DNA"/>
</dbReference>
<name>A0A081AX86_PHYNI</name>
<evidence type="ECO:0000313" key="1">
    <source>
        <dbReference type="EMBL" id="ETO83497.1"/>
    </source>
</evidence>
<protein>
    <submittedName>
        <fullName evidence="1">Uncharacterized protein</fullName>
    </submittedName>
</protein>
<sequence>MSVHSILSKINGTIFACSARTDFLPRVPTREIYNEVVKAY</sequence>